<accession>A0A3M6U170</accession>
<dbReference type="EMBL" id="RCHS01002450">
    <property type="protein sequence ID" value="RMX47264.1"/>
    <property type="molecule type" value="Genomic_DNA"/>
</dbReference>
<name>A0A3M6U170_POCDA</name>
<dbReference type="AlphaFoldDB" id="A0A3M6U170"/>
<dbReference type="SMART" id="SM01126">
    <property type="entry name" value="DDE_Tnp_IS1595"/>
    <property type="match status" value="1"/>
</dbReference>
<gene>
    <name evidence="2" type="ORF">pdam_00017801</name>
</gene>
<reference evidence="2 3" key="1">
    <citation type="journal article" date="2018" name="Sci. Rep.">
        <title>Comparative analysis of the Pocillopora damicornis genome highlights role of immune system in coral evolution.</title>
        <authorList>
            <person name="Cunning R."/>
            <person name="Bay R.A."/>
            <person name="Gillette P."/>
            <person name="Baker A.C."/>
            <person name="Traylor-Knowles N."/>
        </authorList>
    </citation>
    <scope>NUCLEOTIDE SEQUENCE [LARGE SCALE GENOMIC DNA]</scope>
    <source>
        <strain evidence="2">RSMAS</strain>
        <tissue evidence="2">Whole animal</tissue>
    </source>
</reference>
<evidence type="ECO:0000313" key="3">
    <source>
        <dbReference type="Proteomes" id="UP000275408"/>
    </source>
</evidence>
<dbReference type="PANTHER" id="PTHR47163:SF2">
    <property type="entry name" value="SI:DKEY-17M8.2"/>
    <property type="match status" value="1"/>
</dbReference>
<keyword evidence="3" id="KW-1185">Reference proteome</keyword>
<dbReference type="STRING" id="46731.A0A3M6U170"/>
<dbReference type="Pfam" id="PF12762">
    <property type="entry name" value="DDE_Tnp_IS1595"/>
    <property type="match status" value="1"/>
</dbReference>
<dbReference type="InterPro" id="IPR053164">
    <property type="entry name" value="IS1016-like_transposase"/>
</dbReference>
<organism evidence="2 3">
    <name type="scientific">Pocillopora damicornis</name>
    <name type="common">Cauliflower coral</name>
    <name type="synonym">Millepora damicornis</name>
    <dbReference type="NCBI Taxonomy" id="46731"/>
    <lineage>
        <taxon>Eukaryota</taxon>
        <taxon>Metazoa</taxon>
        <taxon>Cnidaria</taxon>
        <taxon>Anthozoa</taxon>
        <taxon>Hexacorallia</taxon>
        <taxon>Scleractinia</taxon>
        <taxon>Astrocoeniina</taxon>
        <taxon>Pocilloporidae</taxon>
        <taxon>Pocillopora</taxon>
    </lineage>
</organism>
<dbReference type="OrthoDB" id="5945490at2759"/>
<comment type="caution">
    <text evidence="2">The sequence shown here is derived from an EMBL/GenBank/DDBJ whole genome shotgun (WGS) entry which is preliminary data.</text>
</comment>
<dbReference type="InterPro" id="IPR024445">
    <property type="entry name" value="Tnp_ISXO2-like"/>
</dbReference>
<feature type="domain" description="ISXO2-like transposase" evidence="1">
    <location>
        <begin position="17"/>
        <end position="149"/>
    </location>
</feature>
<proteinExistence type="predicted"/>
<dbReference type="Proteomes" id="UP000275408">
    <property type="component" value="Unassembled WGS sequence"/>
</dbReference>
<evidence type="ECO:0000313" key="2">
    <source>
        <dbReference type="EMBL" id="RMX47264.1"/>
    </source>
</evidence>
<dbReference type="PANTHER" id="PTHR47163">
    <property type="entry name" value="DDE_TNP_IS1595 DOMAIN-CONTAINING PROTEIN"/>
    <property type="match status" value="1"/>
</dbReference>
<evidence type="ECO:0000259" key="1">
    <source>
        <dbReference type="SMART" id="SM01126"/>
    </source>
</evidence>
<protein>
    <recommendedName>
        <fullName evidence="1">ISXO2-like transposase domain-containing protein</fullName>
    </recommendedName>
</protein>
<sequence length="176" mass="20588">MARVYCDRLTFLPVGVKVLRFNRGRRASRDAWVFGIVTTEFSPARGYFQVVERRDIATLDPIISKCIRPGTEVYTDDWASYRGMEHRINNVAVHRIVVHARHFVDPVTGVHTQEVESCWNNLKLGQKIRRGMKKEDLQPYLDEQMWRQWRGGPYRQIMQNFLAMLPSLYAFTNAAL</sequence>